<keyword evidence="4" id="KW-0648">Protein biosynthesis</keyword>
<proteinExistence type="inferred from homology"/>
<dbReference type="InterPro" id="IPR036477">
    <property type="entry name" value="Formyl_transf_N_sf"/>
</dbReference>
<dbReference type="Proteomes" id="UP000178017">
    <property type="component" value="Unassembled WGS sequence"/>
</dbReference>
<dbReference type="InterPro" id="IPR041711">
    <property type="entry name" value="Met-tRNA-FMT_N"/>
</dbReference>
<gene>
    <name evidence="7" type="ORF">A3B49_01995</name>
</gene>
<dbReference type="InterPro" id="IPR002376">
    <property type="entry name" value="Formyl_transf_N"/>
</dbReference>
<comment type="caution">
    <text evidence="7">The sequence shown here is derived from an EMBL/GenBank/DDBJ whole genome shotgun (WGS) entry which is preliminary data.</text>
</comment>
<feature type="domain" description="Formyl transferase C-terminal" evidence="6">
    <location>
        <begin position="191"/>
        <end position="220"/>
    </location>
</feature>
<name>A0A1F5MJN1_9BACT</name>
<dbReference type="SUPFAM" id="SSF50486">
    <property type="entry name" value="FMT C-terminal domain-like"/>
    <property type="match status" value="1"/>
</dbReference>
<dbReference type="GO" id="GO:0005829">
    <property type="term" value="C:cytosol"/>
    <property type="evidence" value="ECO:0007669"/>
    <property type="project" value="TreeGrafter"/>
</dbReference>
<evidence type="ECO:0000256" key="2">
    <source>
        <dbReference type="ARBA" id="ARBA00012261"/>
    </source>
</evidence>
<reference evidence="7 8" key="1">
    <citation type="journal article" date="2016" name="Nat. Commun.">
        <title>Thousands of microbial genomes shed light on interconnected biogeochemical processes in an aquifer system.</title>
        <authorList>
            <person name="Anantharaman K."/>
            <person name="Brown C.T."/>
            <person name="Hug L.A."/>
            <person name="Sharon I."/>
            <person name="Castelle C.J."/>
            <person name="Probst A.J."/>
            <person name="Thomas B.C."/>
            <person name="Singh A."/>
            <person name="Wilkins M.J."/>
            <person name="Karaoz U."/>
            <person name="Brodie E.L."/>
            <person name="Williams K.H."/>
            <person name="Hubbard S.S."/>
            <person name="Banfield J.F."/>
        </authorList>
    </citation>
    <scope>NUCLEOTIDE SEQUENCE [LARGE SCALE GENOMIC DNA]</scope>
</reference>
<accession>A0A1F5MJN1</accession>
<dbReference type="AlphaFoldDB" id="A0A1F5MJN1"/>
<evidence type="ECO:0000259" key="6">
    <source>
        <dbReference type="Pfam" id="PF02911"/>
    </source>
</evidence>
<dbReference type="SUPFAM" id="SSF53328">
    <property type="entry name" value="Formyltransferase"/>
    <property type="match status" value="1"/>
</dbReference>
<evidence type="ECO:0000313" key="8">
    <source>
        <dbReference type="Proteomes" id="UP000178017"/>
    </source>
</evidence>
<dbReference type="InterPro" id="IPR005793">
    <property type="entry name" value="Formyl_trans_C"/>
</dbReference>
<dbReference type="EMBL" id="MFDO01000016">
    <property type="protein sequence ID" value="OGE65565.1"/>
    <property type="molecule type" value="Genomic_DNA"/>
</dbReference>
<organism evidence="7 8">
    <name type="scientific">Candidatus Daviesbacteria bacterium RIFCSPLOWO2_01_FULL_40_24</name>
    <dbReference type="NCBI Taxonomy" id="1797787"/>
    <lineage>
        <taxon>Bacteria</taxon>
        <taxon>Candidatus Daviesiibacteriota</taxon>
    </lineage>
</organism>
<dbReference type="CDD" id="cd08646">
    <property type="entry name" value="FMT_core_Met-tRNA-FMT_N"/>
    <property type="match status" value="1"/>
</dbReference>
<keyword evidence="3" id="KW-0808">Transferase</keyword>
<feature type="domain" description="Formyl transferase N-terminal" evidence="5">
    <location>
        <begin position="2"/>
        <end position="141"/>
    </location>
</feature>
<dbReference type="InterPro" id="IPR011034">
    <property type="entry name" value="Formyl_transferase-like_C_sf"/>
</dbReference>
<dbReference type="GO" id="GO:0004479">
    <property type="term" value="F:methionyl-tRNA formyltransferase activity"/>
    <property type="evidence" value="ECO:0007669"/>
    <property type="project" value="UniProtKB-EC"/>
</dbReference>
<dbReference type="PANTHER" id="PTHR11138:SF5">
    <property type="entry name" value="METHIONYL-TRNA FORMYLTRANSFERASE, MITOCHONDRIAL"/>
    <property type="match status" value="1"/>
</dbReference>
<evidence type="ECO:0000256" key="4">
    <source>
        <dbReference type="ARBA" id="ARBA00022917"/>
    </source>
</evidence>
<evidence type="ECO:0000259" key="5">
    <source>
        <dbReference type="Pfam" id="PF00551"/>
    </source>
</evidence>
<dbReference type="PANTHER" id="PTHR11138">
    <property type="entry name" value="METHIONYL-TRNA FORMYLTRANSFERASE"/>
    <property type="match status" value="1"/>
</dbReference>
<sequence length="250" mass="28310">MAVVTQPPRPVGRKQVVTPSPVSEWAEKNQIPIFDKKPEQIIDELKKLKADVGILESYGEILSSELITLFPHGIINIHPSLLPKYRGSSPNQAVLLNGDSATGITAIKLDSEMDHGPILFQVEKSVYQNDTFKALRERLFADSAITLLEILPQYIAGEIKLRPQDDKKSTYTWKTDQTKAKAYFDINNPPSVEVLDRMSRAFYPWPNAWTKWNGKIVKLLPEKKVQIEGKKPVSLEEFLRGYPDFPIKAL</sequence>
<evidence type="ECO:0000256" key="3">
    <source>
        <dbReference type="ARBA" id="ARBA00022679"/>
    </source>
</evidence>
<protein>
    <recommendedName>
        <fullName evidence="2">methionyl-tRNA formyltransferase</fullName>
        <ecNumber evidence="2">2.1.2.9</ecNumber>
    </recommendedName>
</protein>
<evidence type="ECO:0000313" key="7">
    <source>
        <dbReference type="EMBL" id="OGE65565.1"/>
    </source>
</evidence>
<dbReference type="Pfam" id="PF02911">
    <property type="entry name" value="Formyl_trans_C"/>
    <property type="match status" value="1"/>
</dbReference>
<evidence type="ECO:0000256" key="1">
    <source>
        <dbReference type="ARBA" id="ARBA00010699"/>
    </source>
</evidence>
<dbReference type="Gene3D" id="3.40.50.12230">
    <property type="match status" value="1"/>
</dbReference>
<comment type="similarity">
    <text evidence="1">Belongs to the Fmt family.</text>
</comment>
<dbReference type="EC" id="2.1.2.9" evidence="2"/>
<dbReference type="Pfam" id="PF00551">
    <property type="entry name" value="Formyl_trans_N"/>
    <property type="match status" value="1"/>
</dbReference>